<dbReference type="Gene3D" id="3.30.200.20">
    <property type="entry name" value="Phosphorylase Kinase, domain 1"/>
    <property type="match status" value="1"/>
</dbReference>
<evidence type="ECO:0000313" key="8">
    <source>
        <dbReference type="Proteomes" id="UP000316270"/>
    </source>
</evidence>
<evidence type="ECO:0000256" key="5">
    <source>
        <dbReference type="ARBA" id="ARBA00022840"/>
    </source>
</evidence>
<dbReference type="PANTHER" id="PTHR43671">
    <property type="entry name" value="SERINE/THREONINE-PROTEIN KINASE NEK"/>
    <property type="match status" value="1"/>
</dbReference>
<reference evidence="7 8" key="1">
    <citation type="submission" date="2019-07" db="EMBL/GenBank/DDBJ databases">
        <title>Finished genome of Venturia effusa.</title>
        <authorList>
            <person name="Young C.A."/>
            <person name="Cox M.P."/>
            <person name="Ganley A.R.D."/>
            <person name="David W.J."/>
        </authorList>
    </citation>
    <scope>NUCLEOTIDE SEQUENCE [LARGE SCALE GENOMIC DNA]</scope>
    <source>
        <strain evidence="8">albino</strain>
    </source>
</reference>
<dbReference type="OrthoDB" id="310217at2759"/>
<organism evidence="7 8">
    <name type="scientific">Venturia effusa</name>
    <dbReference type="NCBI Taxonomy" id="50376"/>
    <lineage>
        <taxon>Eukaryota</taxon>
        <taxon>Fungi</taxon>
        <taxon>Dikarya</taxon>
        <taxon>Ascomycota</taxon>
        <taxon>Pezizomycotina</taxon>
        <taxon>Dothideomycetes</taxon>
        <taxon>Pleosporomycetidae</taxon>
        <taxon>Venturiales</taxon>
        <taxon>Venturiaceae</taxon>
        <taxon>Venturia</taxon>
    </lineage>
</organism>
<accession>A0A517L4C9</accession>
<dbReference type="GO" id="GO:0005524">
    <property type="term" value="F:ATP binding"/>
    <property type="evidence" value="ECO:0007669"/>
    <property type="project" value="UniProtKB-KW"/>
</dbReference>
<dbReference type="AlphaFoldDB" id="A0A517L4C9"/>
<proteinExistence type="predicted"/>
<dbReference type="GO" id="GO:0004674">
    <property type="term" value="F:protein serine/threonine kinase activity"/>
    <property type="evidence" value="ECO:0007669"/>
    <property type="project" value="UniProtKB-EC"/>
</dbReference>
<dbReference type="PROSITE" id="PS00108">
    <property type="entry name" value="PROTEIN_KINASE_ST"/>
    <property type="match status" value="1"/>
</dbReference>
<dbReference type="EC" id="2.7.11.1" evidence="1"/>
<dbReference type="Pfam" id="PF00069">
    <property type="entry name" value="Pkinase"/>
    <property type="match status" value="1"/>
</dbReference>
<keyword evidence="4" id="KW-0418">Kinase</keyword>
<feature type="domain" description="Protein kinase" evidence="6">
    <location>
        <begin position="9"/>
        <end position="320"/>
    </location>
</feature>
<dbReference type="PROSITE" id="PS50011">
    <property type="entry name" value="PROTEIN_KINASE_DOM"/>
    <property type="match status" value="1"/>
</dbReference>
<dbReference type="InterPro" id="IPR008271">
    <property type="entry name" value="Ser/Thr_kinase_AS"/>
</dbReference>
<dbReference type="SMART" id="SM00220">
    <property type="entry name" value="S_TKc"/>
    <property type="match status" value="1"/>
</dbReference>
<dbReference type="InterPro" id="IPR011009">
    <property type="entry name" value="Kinase-like_dom_sf"/>
</dbReference>
<keyword evidence="5" id="KW-0067">ATP-binding</keyword>
<dbReference type="STRING" id="50376.A0A517L4C9"/>
<dbReference type="Proteomes" id="UP000316270">
    <property type="component" value="Chromosome 4"/>
</dbReference>
<evidence type="ECO:0000313" key="7">
    <source>
        <dbReference type="EMBL" id="QDS70502.1"/>
    </source>
</evidence>
<dbReference type="SUPFAM" id="SSF56112">
    <property type="entry name" value="Protein kinase-like (PK-like)"/>
    <property type="match status" value="1"/>
</dbReference>
<gene>
    <name evidence="7" type="ORF">FKW77_010174</name>
</gene>
<keyword evidence="3" id="KW-0547">Nucleotide-binding</keyword>
<evidence type="ECO:0000256" key="4">
    <source>
        <dbReference type="ARBA" id="ARBA00022777"/>
    </source>
</evidence>
<keyword evidence="8" id="KW-1185">Reference proteome</keyword>
<keyword evidence="2" id="KW-0808">Transferase</keyword>
<evidence type="ECO:0000256" key="2">
    <source>
        <dbReference type="ARBA" id="ARBA00022679"/>
    </source>
</evidence>
<evidence type="ECO:0000256" key="3">
    <source>
        <dbReference type="ARBA" id="ARBA00022741"/>
    </source>
</evidence>
<evidence type="ECO:0000259" key="6">
    <source>
        <dbReference type="PROSITE" id="PS50011"/>
    </source>
</evidence>
<sequence>MKPILKEGYTVLKSLGQGGEGEAFLAHSQRARCNLVIKVRHRRGARNQISNEVNLSLGLMKRYPQSPNLCAVFDYDMSPTQTSIMIEYCDGGDLRHVLERMKGYQMDGFRNGSCPGSFVLHTMRHLGAGLLWLHCGLGCHLNSGKVDTLSQSWNPIFHRDIKPENILVRMTGKFDRGTRYPDIVLADFGLGATKSAYTSPWEGLESVEAQRFRHFTDRTYGPPEYVDNGFADPKHLSVKSSYDMWQLGAIVYELTTGRELRKTIDDKGSQRVCKYFIKHYGGINALIQEMVKTQPGERMTDRSLMASLNEWTRARDHEWRKEKGSDARIWFKKAFKELIESSGPPTELAQRTDGVRMVVPKESSSALGRAASKLWP</sequence>
<name>A0A517L4C9_9PEZI</name>
<dbReference type="EMBL" id="CP042188">
    <property type="protein sequence ID" value="QDS70502.1"/>
    <property type="molecule type" value="Genomic_DNA"/>
</dbReference>
<dbReference type="InterPro" id="IPR000719">
    <property type="entry name" value="Prot_kinase_dom"/>
</dbReference>
<dbReference type="Gene3D" id="1.10.510.10">
    <property type="entry name" value="Transferase(Phosphotransferase) domain 1"/>
    <property type="match status" value="1"/>
</dbReference>
<dbReference type="InterPro" id="IPR050660">
    <property type="entry name" value="NEK_Ser/Thr_kinase"/>
</dbReference>
<protein>
    <recommendedName>
        <fullName evidence="1">non-specific serine/threonine protein kinase</fullName>
        <ecNumber evidence="1">2.7.11.1</ecNumber>
    </recommendedName>
</protein>
<evidence type="ECO:0000256" key="1">
    <source>
        <dbReference type="ARBA" id="ARBA00012513"/>
    </source>
</evidence>
<dbReference type="PANTHER" id="PTHR43671:SF13">
    <property type="entry name" value="SERINE_THREONINE-PROTEIN KINASE NEK2"/>
    <property type="match status" value="1"/>
</dbReference>